<dbReference type="PANTHER" id="PTHR12046">
    <property type="entry name" value="HISTONE ACETYLTRANSFERASE TYPE B CATALYTIC SUBUNIT"/>
    <property type="match status" value="1"/>
</dbReference>
<evidence type="ECO:0000256" key="7">
    <source>
        <dbReference type="ARBA" id="ARBA00023204"/>
    </source>
</evidence>
<evidence type="ECO:0000259" key="11">
    <source>
        <dbReference type="PROSITE" id="PS51186"/>
    </source>
</evidence>
<evidence type="ECO:0000256" key="5">
    <source>
        <dbReference type="ARBA" id="ARBA00022679"/>
    </source>
</evidence>
<evidence type="ECO:0000256" key="1">
    <source>
        <dbReference type="ARBA" id="ARBA00004123"/>
    </source>
</evidence>
<dbReference type="GO" id="GO:0042393">
    <property type="term" value="F:histone binding"/>
    <property type="evidence" value="ECO:0007669"/>
    <property type="project" value="InterPro"/>
</dbReference>
<comment type="subcellular location">
    <subcellularLocation>
        <location evidence="1">Nucleus</location>
    </subcellularLocation>
</comment>
<proteinExistence type="inferred from homology"/>
<reference evidence="12 13" key="1">
    <citation type="journal article" date="2018" name="Elife">
        <title>Firefly genomes illuminate parallel origins of bioluminescence in beetles.</title>
        <authorList>
            <person name="Fallon T.R."/>
            <person name="Lower S.E."/>
            <person name="Chang C.H."/>
            <person name="Bessho-Uehara M."/>
            <person name="Martin G.J."/>
            <person name="Bewick A.J."/>
            <person name="Behringer M."/>
            <person name="Debat H.J."/>
            <person name="Wong I."/>
            <person name="Day J.C."/>
            <person name="Suvorov A."/>
            <person name="Silva C.J."/>
            <person name="Stanger-Hall K.F."/>
            <person name="Hall D.W."/>
            <person name="Schmitz R.J."/>
            <person name="Nelson D.R."/>
            <person name="Lewis S.M."/>
            <person name="Shigenobu S."/>
            <person name="Bybee S.M."/>
            <person name="Larracuente A.M."/>
            <person name="Oba Y."/>
            <person name="Weng J.K."/>
        </authorList>
    </citation>
    <scope>NUCLEOTIDE SEQUENCE [LARGE SCALE GENOMIC DNA]</scope>
    <source>
        <strain evidence="12">1611_PpyrPB1</strain>
        <tissue evidence="12">Whole body</tissue>
    </source>
</reference>
<evidence type="ECO:0000256" key="2">
    <source>
        <dbReference type="ARBA" id="ARBA00010543"/>
    </source>
</evidence>
<keyword evidence="7" id="KW-0234">DNA repair</keyword>
<dbReference type="CDD" id="cd04301">
    <property type="entry name" value="NAT_SF"/>
    <property type="match status" value="2"/>
</dbReference>
<dbReference type="InParanoid" id="A0A5N4AVS2"/>
<dbReference type="Gene3D" id="1.10.10.390">
    <property type="match status" value="2"/>
</dbReference>
<name>A0A5N4AVS2_PHOPY</name>
<sequence length="628" mass="73831">MEGHNPVGFITFYKNPYFSIEITQLFVMPPCQRMGIGTHLLKNAYQEIAGFDNVEQVTVKEPNMPFSNLRDFLDCQLLMKFEEFNYENIHKGYNNIMYEVANKAYKFSKHRVRRVNEILRLAYIQCNMLDGNYKLMVKEITRRLKIPFKKGIRILKEKLENNPYHGKLIENLQGVNAKLDATITAHMVDIQLAATLKSEKQSTSEPVDKFTETAIDIGLLDAPEGWYTARCLDAITIVIMYHRQCFVPVKRKRSFKPVFFEEIFGSRGEIFGYHNLNVDIYYLANSAKCYVEIKYTGKATPPFESAPDNILEKLTPWLPRGVKTRRFPFFVEHYKERRHSSKIFGTELERVQIYNPTDNDSYNYIFTSCENDERHFKQFHTRFQSMTIWFFKKPIQIDVDDPNWLFIYVYEERNEEGMKGVYPVGFIAIYKYSTSPNRITARITQLFVMPPCQRMGIGTHLLTNAYKVIAGLHNGAEIVAPATNMPFSCLRDMVDCQLLMQIEQFDCNNIHKGFSDTMSKVANEEYKLNKRRVRRVYEILRMAYIKCNMDDRNYKLLCEEISKQLRIPFKRRTLMLKKRLEKYPHDEKCRESLQKSYEALEAKIVTYMTGLQTAATTLNKKLWKPSFE</sequence>
<dbReference type="GO" id="GO:0031509">
    <property type="term" value="P:subtelomeric heterochromatin formation"/>
    <property type="evidence" value="ECO:0007669"/>
    <property type="project" value="InterPro"/>
</dbReference>
<dbReference type="PROSITE" id="PS51186">
    <property type="entry name" value="GNAT"/>
    <property type="match status" value="1"/>
</dbReference>
<keyword evidence="5" id="KW-0808">Transferase</keyword>
<keyword evidence="13" id="KW-1185">Reference proteome</keyword>
<dbReference type="Pfam" id="PF00583">
    <property type="entry name" value="Acetyltransf_1"/>
    <property type="match status" value="2"/>
</dbReference>
<dbReference type="Pfam" id="PF10394">
    <property type="entry name" value="Hat1_N"/>
    <property type="match status" value="1"/>
</dbReference>
<dbReference type="GO" id="GO:0004402">
    <property type="term" value="F:histone acetyltransferase activity"/>
    <property type="evidence" value="ECO:0007669"/>
    <property type="project" value="InterPro"/>
</dbReference>
<evidence type="ECO:0000256" key="6">
    <source>
        <dbReference type="ARBA" id="ARBA00022763"/>
    </source>
</evidence>
<dbReference type="InterPro" id="IPR000182">
    <property type="entry name" value="GNAT_dom"/>
</dbReference>
<accession>A0A5N4AVS2</accession>
<dbReference type="InterPro" id="IPR048776">
    <property type="entry name" value="HAT1_C"/>
</dbReference>
<evidence type="ECO:0000256" key="10">
    <source>
        <dbReference type="ARBA" id="ARBA00048017"/>
    </source>
</evidence>
<gene>
    <name evidence="12" type="ORF">PPYR_05783</name>
</gene>
<dbReference type="EMBL" id="VVIM01000003">
    <property type="protein sequence ID" value="KAB0801429.1"/>
    <property type="molecule type" value="Genomic_DNA"/>
</dbReference>
<comment type="catalytic activity">
    <reaction evidence="10">
        <text>L-lysyl-[protein] + acetyl-CoA = N(6)-acetyl-L-lysyl-[protein] + CoA + H(+)</text>
        <dbReference type="Rhea" id="RHEA:45948"/>
        <dbReference type="Rhea" id="RHEA-COMP:9752"/>
        <dbReference type="Rhea" id="RHEA-COMP:10731"/>
        <dbReference type="ChEBI" id="CHEBI:15378"/>
        <dbReference type="ChEBI" id="CHEBI:29969"/>
        <dbReference type="ChEBI" id="CHEBI:57287"/>
        <dbReference type="ChEBI" id="CHEBI:57288"/>
        <dbReference type="ChEBI" id="CHEBI:61930"/>
        <dbReference type="EC" id="2.3.1.48"/>
    </reaction>
</comment>
<dbReference type="GO" id="GO:0000781">
    <property type="term" value="C:chromosome, telomeric region"/>
    <property type="evidence" value="ECO:0007669"/>
    <property type="project" value="GOC"/>
</dbReference>
<dbReference type="GO" id="GO:0005634">
    <property type="term" value="C:nucleus"/>
    <property type="evidence" value="ECO:0007669"/>
    <property type="project" value="UniProtKB-SubCell"/>
</dbReference>
<evidence type="ECO:0000313" key="12">
    <source>
        <dbReference type="EMBL" id="KAB0801429.1"/>
    </source>
</evidence>
<evidence type="ECO:0000256" key="3">
    <source>
        <dbReference type="ARBA" id="ARBA00013184"/>
    </source>
</evidence>
<dbReference type="InterPro" id="IPR016181">
    <property type="entry name" value="Acyl_CoA_acyltransferase"/>
</dbReference>
<keyword evidence="8" id="KW-0539">Nucleus</keyword>
<keyword evidence="6" id="KW-0227">DNA damage</keyword>
<protein>
    <recommendedName>
        <fullName evidence="4">Histone acetyltransferase type B catalytic subunit</fullName>
        <ecNumber evidence="3">2.3.1.48</ecNumber>
    </recommendedName>
</protein>
<dbReference type="InterPro" id="IPR017380">
    <property type="entry name" value="Hist_AcTrfase_B-typ_cat-su"/>
</dbReference>
<dbReference type="FunCoup" id="A0A5N4AVS2">
    <property type="interactions" value="2147"/>
</dbReference>
<dbReference type="InterPro" id="IPR019467">
    <property type="entry name" value="Hat1_N"/>
</dbReference>
<evidence type="ECO:0000313" key="13">
    <source>
        <dbReference type="Proteomes" id="UP000327044"/>
    </source>
</evidence>
<dbReference type="GO" id="GO:0006281">
    <property type="term" value="P:DNA repair"/>
    <property type="evidence" value="ECO:0007669"/>
    <property type="project" value="UniProtKB-KW"/>
</dbReference>
<dbReference type="Gene3D" id="3.40.630.30">
    <property type="match status" value="2"/>
</dbReference>
<dbReference type="Proteomes" id="UP000327044">
    <property type="component" value="Unassembled WGS sequence"/>
</dbReference>
<dbReference type="SUPFAM" id="SSF55729">
    <property type="entry name" value="Acyl-CoA N-acyltransferases (Nat)"/>
    <property type="match status" value="2"/>
</dbReference>
<evidence type="ECO:0000256" key="4">
    <source>
        <dbReference type="ARBA" id="ARBA00021268"/>
    </source>
</evidence>
<comment type="similarity">
    <text evidence="2">Belongs to the HAT1 family.</text>
</comment>
<dbReference type="EC" id="2.3.1.48" evidence="3"/>
<evidence type="ECO:0000256" key="8">
    <source>
        <dbReference type="ARBA" id="ARBA00023242"/>
    </source>
</evidence>
<dbReference type="Pfam" id="PF21183">
    <property type="entry name" value="HAT1_C"/>
    <property type="match status" value="2"/>
</dbReference>
<dbReference type="InterPro" id="IPR037113">
    <property type="entry name" value="Hat1_N_sf"/>
</dbReference>
<dbReference type="Gene3D" id="3.90.360.10">
    <property type="entry name" value="Histone acetyl transferase 1 (HAT1), N-terminal domain"/>
    <property type="match status" value="1"/>
</dbReference>
<evidence type="ECO:0000256" key="9">
    <source>
        <dbReference type="ARBA" id="ARBA00023315"/>
    </source>
</evidence>
<dbReference type="AlphaFoldDB" id="A0A5N4AVS2"/>
<organism evidence="12 13">
    <name type="scientific">Photinus pyralis</name>
    <name type="common">Common eastern firefly</name>
    <name type="synonym">Lampyris pyralis</name>
    <dbReference type="NCBI Taxonomy" id="7054"/>
    <lineage>
        <taxon>Eukaryota</taxon>
        <taxon>Metazoa</taxon>
        <taxon>Ecdysozoa</taxon>
        <taxon>Arthropoda</taxon>
        <taxon>Hexapoda</taxon>
        <taxon>Insecta</taxon>
        <taxon>Pterygota</taxon>
        <taxon>Neoptera</taxon>
        <taxon>Endopterygota</taxon>
        <taxon>Coleoptera</taxon>
        <taxon>Polyphaga</taxon>
        <taxon>Elateriformia</taxon>
        <taxon>Elateroidea</taxon>
        <taxon>Lampyridae</taxon>
        <taxon>Lampyrinae</taxon>
        <taxon>Photinus</taxon>
    </lineage>
</organism>
<dbReference type="InterPro" id="IPR013523">
    <property type="entry name" value="Hist_AcTrfase_HAT1_C"/>
</dbReference>
<feature type="domain" description="N-acetyltransferase" evidence="11">
    <location>
        <begin position="1"/>
        <end position="105"/>
    </location>
</feature>
<comment type="caution">
    <text evidence="12">The sequence shown here is derived from an EMBL/GenBank/DDBJ whole genome shotgun (WGS) entry which is preliminary data.</text>
</comment>
<keyword evidence="9" id="KW-0012">Acyltransferase</keyword>